<evidence type="ECO:0000256" key="1">
    <source>
        <dbReference type="ARBA" id="ARBA00022490"/>
    </source>
</evidence>
<keyword evidence="6 8" id="KW-0030">Aminoacyl-tRNA synthetase</keyword>
<dbReference type="SUPFAM" id="SSF52374">
    <property type="entry name" value="Nucleotidylyl transferase"/>
    <property type="match status" value="1"/>
</dbReference>
<evidence type="ECO:0000313" key="10">
    <source>
        <dbReference type="Proteomes" id="UP000000346"/>
    </source>
</evidence>
<dbReference type="GeneID" id="9499627"/>
<gene>
    <name evidence="8" type="primary">tyrS</name>
    <name evidence="9" type="ordered locus">ASAC_1370</name>
</gene>
<reference evidence="9 10" key="1">
    <citation type="journal article" date="2010" name="Appl. Environ. Microbiol.">
        <title>The genome sequence of the crenarchaeon Acidilobus saccharovorans supports a new order, Acidilobales, and suggests an important ecological role in terrestrial acidic hot springs.</title>
        <authorList>
            <person name="Mardanov A.V."/>
            <person name="Svetlitchnyi V.A."/>
            <person name="Beletsky A.V."/>
            <person name="Prokofeva M.I."/>
            <person name="Bonch-Osmolovskaya E.A."/>
            <person name="Ravin N.V."/>
            <person name="Skryabin K.G."/>
        </authorList>
    </citation>
    <scope>NUCLEOTIDE SEQUENCE [LARGE SCALE GENOMIC DNA]</scope>
    <source>
        <strain evidence="10">DSM 16705 / JCM 18335 / VKM B-2471 / 345-15</strain>
    </source>
</reference>
<dbReference type="KEGG" id="asc:ASAC_1370"/>
<comment type="function">
    <text evidence="8">Catalyzes the attachment of tyrosine to tRNA(Tyr) in a two-step reaction: tyrosine is first activated by ATP to form Tyr-AMP and then transferred to the acceptor end of tRNA(Tyr).</text>
</comment>
<dbReference type="FunCoup" id="D9PYY8">
    <property type="interactions" value="186"/>
</dbReference>
<feature type="binding site" evidence="8">
    <location>
        <position position="169"/>
    </location>
    <ligand>
        <name>L-tyrosine</name>
        <dbReference type="ChEBI" id="CHEBI:58315"/>
    </ligand>
</feature>
<sequence length="358" mass="40386">MDAEERLSLITRNLVEVITYDELKEKVSSGAQLKGYIGYEPSGLAHIGHLIWMFKVKDLVEAGVQFNVLEATWHAMINDKFGGNMELIRRAAVLFREIMRSLDIPVDRINFVDAETMVSDKDYWALVLKVMKMTSLARMKRALTIMGRTMDEAELDSSKLVYPAMQVSDIIYMDLDIALGGLDQRKAHVLQREVAERMGRKKVIALHTPILTGLEGGKRMDNVESDEQAAAFKMSKSKASSAIFLNDSPEQVRAKIRAAYCPPRQVELNPVIEIAKYILFSRPGFTLHVERPAKYGGPVDFTSYAELEKAYVEGRLHPLDLKEAVAEALNKMLEGPRKLFERPDIAELVAQLESKVTR</sequence>
<evidence type="ECO:0000256" key="7">
    <source>
        <dbReference type="ARBA" id="ARBA00048248"/>
    </source>
</evidence>
<protein>
    <recommendedName>
        <fullName evidence="8">Tyrosine--tRNA ligase</fullName>
        <ecNumber evidence="8">6.1.1.1</ecNumber>
    </recommendedName>
    <alternativeName>
        <fullName evidence="8">Tyrosyl-tRNA synthetase</fullName>
        <shortName evidence="8">TyrRS</shortName>
    </alternativeName>
</protein>
<dbReference type="GO" id="GO:0005737">
    <property type="term" value="C:cytoplasm"/>
    <property type="evidence" value="ECO:0007669"/>
    <property type="project" value="UniProtKB-SubCell"/>
</dbReference>
<dbReference type="GO" id="GO:0004831">
    <property type="term" value="F:tyrosine-tRNA ligase activity"/>
    <property type="evidence" value="ECO:0007669"/>
    <property type="project" value="UniProtKB-UniRule"/>
</dbReference>
<dbReference type="AlphaFoldDB" id="D9PYY8"/>
<evidence type="ECO:0000256" key="6">
    <source>
        <dbReference type="ARBA" id="ARBA00023146"/>
    </source>
</evidence>
<dbReference type="InterPro" id="IPR023678">
    <property type="entry name" value="Tyr-tRNA-ligase_4"/>
</dbReference>
<dbReference type="InterPro" id="IPR002305">
    <property type="entry name" value="aa-tRNA-synth_Ic"/>
</dbReference>
<keyword evidence="3 8" id="KW-0547">Nucleotide-binding</keyword>
<evidence type="ECO:0000313" key="9">
    <source>
        <dbReference type="EMBL" id="ADL19775.1"/>
    </source>
</evidence>
<comment type="subunit">
    <text evidence="8">Homodimer.</text>
</comment>
<dbReference type="InterPro" id="IPR002307">
    <property type="entry name" value="Tyr-tRNA-ligase"/>
</dbReference>
<dbReference type="GO" id="GO:0005524">
    <property type="term" value="F:ATP binding"/>
    <property type="evidence" value="ECO:0007669"/>
    <property type="project" value="UniProtKB-UniRule"/>
</dbReference>
<name>D9PYY8_ACIS3</name>
<keyword evidence="2 8" id="KW-0436">Ligase</keyword>
<dbReference type="Gene3D" id="1.10.240.10">
    <property type="entry name" value="Tyrosyl-Transfer RNA Synthetase"/>
    <property type="match status" value="1"/>
</dbReference>
<comment type="catalytic activity">
    <reaction evidence="7 8">
        <text>tRNA(Tyr) + L-tyrosine + ATP = L-tyrosyl-tRNA(Tyr) + AMP + diphosphate + H(+)</text>
        <dbReference type="Rhea" id="RHEA:10220"/>
        <dbReference type="Rhea" id="RHEA-COMP:9706"/>
        <dbReference type="Rhea" id="RHEA-COMP:9707"/>
        <dbReference type="ChEBI" id="CHEBI:15378"/>
        <dbReference type="ChEBI" id="CHEBI:30616"/>
        <dbReference type="ChEBI" id="CHEBI:33019"/>
        <dbReference type="ChEBI" id="CHEBI:58315"/>
        <dbReference type="ChEBI" id="CHEBI:78442"/>
        <dbReference type="ChEBI" id="CHEBI:78536"/>
        <dbReference type="ChEBI" id="CHEBI:456215"/>
        <dbReference type="EC" id="6.1.1.1"/>
    </reaction>
</comment>
<dbReference type="InterPro" id="IPR050489">
    <property type="entry name" value="Tyr-tRNA_synthase"/>
</dbReference>
<comment type="similarity">
    <text evidence="8">Belongs to the class-I aminoacyl-tRNA synthetase family. TyrS type 4 subfamily.</text>
</comment>
<dbReference type="InParanoid" id="D9PYY8"/>
<dbReference type="HAMAP" id="MF_02009">
    <property type="entry name" value="Tyr_tRNA_synth_type4"/>
    <property type="match status" value="1"/>
</dbReference>
<dbReference type="GO" id="GO:0006437">
    <property type="term" value="P:tyrosyl-tRNA aminoacylation"/>
    <property type="evidence" value="ECO:0007669"/>
    <property type="project" value="UniProtKB-UniRule"/>
</dbReference>
<feature type="binding site" evidence="8">
    <location>
        <position position="184"/>
    </location>
    <ligand>
        <name>L-tyrosine</name>
        <dbReference type="ChEBI" id="CHEBI:58315"/>
    </ligand>
</feature>
<evidence type="ECO:0000256" key="8">
    <source>
        <dbReference type="HAMAP-Rule" id="MF_02009"/>
    </source>
</evidence>
<dbReference type="HOGENOM" id="CLU_035267_1_1_2"/>
<dbReference type="STRING" id="666510.ASAC_1370"/>
<proteinExistence type="inferred from homology"/>
<feature type="binding site" evidence="8">
    <location>
        <position position="236"/>
    </location>
    <ligand>
        <name>ATP</name>
        <dbReference type="ChEBI" id="CHEBI:30616"/>
    </ligand>
</feature>
<dbReference type="PANTHER" id="PTHR46264:SF4">
    <property type="entry name" value="TYROSINE--TRNA LIGASE, CYTOPLASMIC"/>
    <property type="match status" value="1"/>
</dbReference>
<dbReference type="EMBL" id="CP001742">
    <property type="protein sequence ID" value="ADL19775.1"/>
    <property type="molecule type" value="Genomic_DNA"/>
</dbReference>
<dbReference type="RefSeq" id="WP_013267287.1">
    <property type="nucleotide sequence ID" value="NC_014374.1"/>
</dbReference>
<dbReference type="Gene3D" id="3.40.50.620">
    <property type="entry name" value="HUPs"/>
    <property type="match status" value="1"/>
</dbReference>
<evidence type="ECO:0000256" key="5">
    <source>
        <dbReference type="ARBA" id="ARBA00022917"/>
    </source>
</evidence>
<dbReference type="PRINTS" id="PR01040">
    <property type="entry name" value="TRNASYNTHTYR"/>
</dbReference>
<dbReference type="NCBIfam" id="NF006330">
    <property type="entry name" value="PRK08560.1"/>
    <property type="match status" value="1"/>
</dbReference>
<keyword evidence="10" id="KW-1185">Reference proteome</keyword>
<evidence type="ECO:0000256" key="4">
    <source>
        <dbReference type="ARBA" id="ARBA00022840"/>
    </source>
</evidence>
<comment type="subcellular location">
    <subcellularLocation>
        <location evidence="8">Cytoplasm</location>
    </subcellularLocation>
</comment>
<dbReference type="Pfam" id="PF00579">
    <property type="entry name" value="tRNA-synt_1b"/>
    <property type="match status" value="1"/>
</dbReference>
<organism evidence="9 10">
    <name type="scientific">Acidilobus saccharovorans (strain DSM 16705 / JCM 18335 / VKM B-2471 / 345-15)</name>
    <dbReference type="NCBI Taxonomy" id="666510"/>
    <lineage>
        <taxon>Archaea</taxon>
        <taxon>Thermoproteota</taxon>
        <taxon>Thermoprotei</taxon>
        <taxon>Acidilobales</taxon>
        <taxon>Acidilobaceae</taxon>
        <taxon>Acidilobus</taxon>
    </lineage>
</organism>
<dbReference type="EC" id="6.1.1.1" evidence="8"/>
<dbReference type="PANTHER" id="PTHR46264">
    <property type="entry name" value="TYROSINE-TRNA LIGASE"/>
    <property type="match status" value="1"/>
</dbReference>
<keyword evidence="1 8" id="KW-0963">Cytoplasm</keyword>
<feature type="binding site" evidence="8">
    <location>
        <position position="166"/>
    </location>
    <ligand>
        <name>L-tyrosine</name>
        <dbReference type="ChEBI" id="CHEBI:58315"/>
    </ligand>
</feature>
<feature type="binding site" evidence="8">
    <location>
        <position position="36"/>
    </location>
    <ligand>
        <name>L-tyrosine</name>
        <dbReference type="ChEBI" id="CHEBI:58315"/>
    </ligand>
</feature>
<dbReference type="PIRSF" id="PIRSF006588">
    <property type="entry name" value="TyrRS_arch_euk"/>
    <property type="match status" value="1"/>
</dbReference>
<dbReference type="NCBIfam" id="TIGR00234">
    <property type="entry name" value="tyrS"/>
    <property type="match status" value="1"/>
</dbReference>
<dbReference type="InterPro" id="IPR023617">
    <property type="entry name" value="Tyr-tRNA-ligase_arc/euk-type"/>
</dbReference>
<keyword evidence="4 8" id="KW-0067">ATP-binding</keyword>
<dbReference type="InterPro" id="IPR014729">
    <property type="entry name" value="Rossmann-like_a/b/a_fold"/>
</dbReference>
<feature type="short sequence motif" description="'KMSKS' region" evidence="8">
    <location>
        <begin position="233"/>
        <end position="237"/>
    </location>
</feature>
<feature type="binding site" evidence="8">
    <location>
        <position position="162"/>
    </location>
    <ligand>
        <name>L-tyrosine</name>
        <dbReference type="ChEBI" id="CHEBI:58315"/>
    </ligand>
</feature>
<evidence type="ECO:0000256" key="2">
    <source>
        <dbReference type="ARBA" id="ARBA00022598"/>
    </source>
</evidence>
<dbReference type="Proteomes" id="UP000000346">
    <property type="component" value="Chromosome"/>
</dbReference>
<evidence type="ECO:0000256" key="3">
    <source>
        <dbReference type="ARBA" id="ARBA00022741"/>
    </source>
</evidence>
<keyword evidence="5 8" id="KW-0648">Protein biosynthesis</keyword>
<dbReference type="eggNOG" id="arCOG01886">
    <property type="taxonomic scope" value="Archaea"/>
</dbReference>
<accession>D9PYY8</accession>